<feature type="transmembrane region" description="Helical" evidence="1">
    <location>
        <begin position="30"/>
        <end position="54"/>
    </location>
</feature>
<keyword evidence="3" id="KW-1185">Reference proteome</keyword>
<keyword evidence="1" id="KW-1133">Transmembrane helix</keyword>
<name>A0ABP9A2Y8_9MICO</name>
<dbReference type="RefSeq" id="WP_345437527.1">
    <property type="nucleotide sequence ID" value="NZ_BAABKO010000002.1"/>
</dbReference>
<evidence type="ECO:0000313" key="3">
    <source>
        <dbReference type="Proteomes" id="UP001501645"/>
    </source>
</evidence>
<protein>
    <submittedName>
        <fullName evidence="2">Uncharacterized protein</fullName>
    </submittedName>
</protein>
<evidence type="ECO:0000256" key="1">
    <source>
        <dbReference type="SAM" id="Phobius"/>
    </source>
</evidence>
<evidence type="ECO:0000313" key="2">
    <source>
        <dbReference type="EMBL" id="GAA4771471.1"/>
    </source>
</evidence>
<keyword evidence="1" id="KW-0472">Membrane</keyword>
<organism evidence="2 3">
    <name type="scientific">Microbacterium gilvum</name>
    <dbReference type="NCBI Taxonomy" id="1336204"/>
    <lineage>
        <taxon>Bacteria</taxon>
        <taxon>Bacillati</taxon>
        <taxon>Actinomycetota</taxon>
        <taxon>Actinomycetes</taxon>
        <taxon>Micrococcales</taxon>
        <taxon>Microbacteriaceae</taxon>
        <taxon>Microbacterium</taxon>
    </lineage>
</organism>
<sequence>MAKLQEIEKGYLAARPEQFERRASRRKRTAYLAGAGVFGAAALVFTIVAPGWIAGLQQQIADGYEPLRPSRGPAVAIVGVVVWTAALWILAVMALVGASRRAHEWVDRSTGGVLRTGRIERFRELSDFDELAARLQAGALTAFPTGGTGHTGGKTVVQTVEDVAAGRVHVWIEDESGRSTAAVVSGPAAAAWGRSGFSPASNAVRRVDGR</sequence>
<comment type="caution">
    <text evidence="2">The sequence shown here is derived from an EMBL/GenBank/DDBJ whole genome shotgun (WGS) entry which is preliminary data.</text>
</comment>
<proteinExistence type="predicted"/>
<dbReference type="Proteomes" id="UP001501645">
    <property type="component" value="Unassembled WGS sequence"/>
</dbReference>
<gene>
    <name evidence="2" type="ORF">GCM10023351_14350</name>
</gene>
<feature type="transmembrane region" description="Helical" evidence="1">
    <location>
        <begin position="74"/>
        <end position="98"/>
    </location>
</feature>
<accession>A0ABP9A2Y8</accession>
<dbReference type="EMBL" id="BAABKO010000002">
    <property type="protein sequence ID" value="GAA4771471.1"/>
    <property type="molecule type" value="Genomic_DNA"/>
</dbReference>
<keyword evidence="1" id="KW-0812">Transmembrane</keyword>
<reference evidence="3" key="1">
    <citation type="journal article" date="2019" name="Int. J. Syst. Evol. Microbiol.">
        <title>The Global Catalogue of Microorganisms (GCM) 10K type strain sequencing project: providing services to taxonomists for standard genome sequencing and annotation.</title>
        <authorList>
            <consortium name="The Broad Institute Genomics Platform"/>
            <consortium name="The Broad Institute Genome Sequencing Center for Infectious Disease"/>
            <person name="Wu L."/>
            <person name="Ma J."/>
        </authorList>
    </citation>
    <scope>NUCLEOTIDE SEQUENCE [LARGE SCALE GENOMIC DNA]</scope>
    <source>
        <strain evidence="3">JCM 18537</strain>
    </source>
</reference>